<feature type="domain" description="Solute-binding protein family 5" evidence="2">
    <location>
        <begin position="79"/>
        <end position="439"/>
    </location>
</feature>
<dbReference type="InterPro" id="IPR030678">
    <property type="entry name" value="Peptide/Ni-bd"/>
</dbReference>
<dbReference type="BioCyc" id="SESP1179773:BN6_RS13520-MONOMER"/>
<feature type="signal peptide" evidence="1">
    <location>
        <begin position="1"/>
        <end position="27"/>
    </location>
</feature>
<dbReference type="Proteomes" id="UP000006281">
    <property type="component" value="Chromosome"/>
</dbReference>
<dbReference type="Gene3D" id="3.10.105.10">
    <property type="entry name" value="Dipeptide-binding Protein, Domain 3"/>
    <property type="match status" value="1"/>
</dbReference>
<accession>K0JRA9</accession>
<dbReference type="OrthoDB" id="9046151at2"/>
<dbReference type="STRING" id="1179773.BN6_27880"/>
<dbReference type="PROSITE" id="PS51257">
    <property type="entry name" value="PROKAR_LIPOPROTEIN"/>
    <property type="match status" value="1"/>
</dbReference>
<dbReference type="InterPro" id="IPR039424">
    <property type="entry name" value="SBP_5"/>
</dbReference>
<evidence type="ECO:0000313" key="3">
    <source>
        <dbReference type="EMBL" id="CCH30100.1"/>
    </source>
</evidence>
<dbReference type="GO" id="GO:1904680">
    <property type="term" value="F:peptide transmembrane transporter activity"/>
    <property type="evidence" value="ECO:0007669"/>
    <property type="project" value="TreeGrafter"/>
</dbReference>
<evidence type="ECO:0000259" key="2">
    <source>
        <dbReference type="Pfam" id="PF00496"/>
    </source>
</evidence>
<dbReference type="GO" id="GO:0043190">
    <property type="term" value="C:ATP-binding cassette (ABC) transporter complex"/>
    <property type="evidence" value="ECO:0007669"/>
    <property type="project" value="InterPro"/>
</dbReference>
<keyword evidence="4" id="KW-1185">Reference proteome</keyword>
<dbReference type="AlphaFoldDB" id="K0JRA9"/>
<protein>
    <submittedName>
        <fullName evidence="3">Dipeptide-binding protein</fullName>
    </submittedName>
</protein>
<organism evidence="3 4">
    <name type="scientific">Saccharothrix espanaensis (strain ATCC 51144 / DSM 44229 / JCM 9112 / NBRC 15066 / NRRL 15764)</name>
    <dbReference type="NCBI Taxonomy" id="1179773"/>
    <lineage>
        <taxon>Bacteria</taxon>
        <taxon>Bacillati</taxon>
        <taxon>Actinomycetota</taxon>
        <taxon>Actinomycetes</taxon>
        <taxon>Pseudonocardiales</taxon>
        <taxon>Pseudonocardiaceae</taxon>
        <taxon>Saccharothrix</taxon>
    </lineage>
</organism>
<dbReference type="RefSeq" id="WP_015100212.1">
    <property type="nucleotide sequence ID" value="NC_019673.1"/>
</dbReference>
<gene>
    <name evidence="3" type="ordered locus">BN6_27880</name>
</gene>
<dbReference type="PANTHER" id="PTHR30290">
    <property type="entry name" value="PERIPLASMIC BINDING COMPONENT OF ABC TRANSPORTER"/>
    <property type="match status" value="1"/>
</dbReference>
<dbReference type="SUPFAM" id="SSF53850">
    <property type="entry name" value="Periplasmic binding protein-like II"/>
    <property type="match status" value="1"/>
</dbReference>
<dbReference type="eggNOG" id="COG0747">
    <property type="taxonomic scope" value="Bacteria"/>
</dbReference>
<feature type="chain" id="PRO_5039141384" evidence="1">
    <location>
        <begin position="28"/>
        <end position="524"/>
    </location>
</feature>
<dbReference type="EMBL" id="HE804045">
    <property type="protein sequence ID" value="CCH30100.1"/>
    <property type="molecule type" value="Genomic_DNA"/>
</dbReference>
<dbReference type="GO" id="GO:0015833">
    <property type="term" value="P:peptide transport"/>
    <property type="evidence" value="ECO:0007669"/>
    <property type="project" value="TreeGrafter"/>
</dbReference>
<reference evidence="3 4" key="1">
    <citation type="journal article" date="2012" name="BMC Genomics">
        <title>Complete genome sequence of Saccharothrix espanaensis DSM 44229T and comparison to the other completely sequenced Pseudonocardiaceae.</title>
        <authorList>
            <person name="Strobel T."/>
            <person name="Al-Dilaimi A."/>
            <person name="Blom J."/>
            <person name="Gessner A."/>
            <person name="Kalinowski J."/>
            <person name="Luzhetska M."/>
            <person name="Puhler A."/>
            <person name="Szczepanowski R."/>
            <person name="Bechthold A."/>
            <person name="Ruckert C."/>
        </authorList>
    </citation>
    <scope>NUCLEOTIDE SEQUENCE [LARGE SCALE GENOMIC DNA]</scope>
    <source>
        <strain evidence="4">ATCC 51144 / DSM 44229 / JCM 9112 / NBRC 15066 / NRRL 15764</strain>
    </source>
</reference>
<dbReference type="HOGENOM" id="CLU_038556_0_0_11"/>
<evidence type="ECO:0000256" key="1">
    <source>
        <dbReference type="SAM" id="SignalP"/>
    </source>
</evidence>
<dbReference type="Gene3D" id="3.40.190.10">
    <property type="entry name" value="Periplasmic binding protein-like II"/>
    <property type="match status" value="1"/>
</dbReference>
<dbReference type="PANTHER" id="PTHR30290:SF65">
    <property type="entry name" value="MONOACYL PHOSPHATIDYLINOSITOL TETRAMANNOSIDE-BINDING PROTEIN LPQW-RELATED"/>
    <property type="match status" value="1"/>
</dbReference>
<dbReference type="PATRIC" id="fig|1179773.3.peg.2786"/>
<keyword evidence="1" id="KW-0732">Signal</keyword>
<dbReference type="Pfam" id="PF00496">
    <property type="entry name" value="SBP_bac_5"/>
    <property type="match status" value="1"/>
</dbReference>
<sequence length="524" mass="54466">MNTRSKTTAVAATAALALAACSSGTSAGGSGEPLVDGTLKLALQADPGSLFPHTTADSYSRQVIAFGYESLVTIAPEGEVRPWLAEKWETSTTATTFTVREGVKCADGSPLTAKTVAANFDWLAEPKNGSPLLGVFVPPGLTTTVDEAARTVTLTASGPAPFLLESLGQAFIACDAALKAPTDHAAKFNGTGPYELTEVKAGNSYTLTRREDYAWGPMGTTAKTPGLPKTVVVTVVGDNTTRANLLLSRETNGAGVEGPEAKRVAGADLPSLDFNLPSTAVFLNHAATRPTADPAVRKALVQATNTRAVADILGGGDGGEALSFMAGDPKVCQPGKIHEAAPKYSVDEAKRTLDAAGWTAAGDGTRTKDGRELALVVVVRSDAQRVAGFEYLVKEWQKIGVKATLKTTDPAGASAILFDPVAGDWDVADWGLAAPFPNMLVPFFSGAGPGNFSKIANPAYDEKVAAASGKLGAQGCADWVAAETALVAAADILPIGWTQVSYFYQGFKSDRSLQIEPWSLRQSS</sequence>
<dbReference type="InterPro" id="IPR000914">
    <property type="entry name" value="SBP_5_dom"/>
</dbReference>
<dbReference type="KEGG" id="sesp:BN6_27880"/>
<evidence type="ECO:0000313" key="4">
    <source>
        <dbReference type="Proteomes" id="UP000006281"/>
    </source>
</evidence>
<proteinExistence type="predicted"/>
<dbReference type="PIRSF" id="PIRSF002741">
    <property type="entry name" value="MppA"/>
    <property type="match status" value="1"/>
</dbReference>
<dbReference type="GO" id="GO:0042597">
    <property type="term" value="C:periplasmic space"/>
    <property type="evidence" value="ECO:0007669"/>
    <property type="project" value="UniProtKB-ARBA"/>
</dbReference>
<name>K0JRA9_SACES</name>